<proteinExistence type="predicted"/>
<dbReference type="AlphaFoldDB" id="A0A369UU89"/>
<keyword evidence="2" id="KW-1185">Reference proteome</keyword>
<evidence type="ECO:0000313" key="1">
    <source>
        <dbReference type="EMBL" id="RDD83288.1"/>
    </source>
</evidence>
<evidence type="ECO:0000313" key="2">
    <source>
        <dbReference type="Proteomes" id="UP000253782"/>
    </source>
</evidence>
<accession>A0A369UU89</accession>
<organism evidence="1 2">
    <name type="scientific">Dyella tabacisoli</name>
    <dbReference type="NCBI Taxonomy" id="2282381"/>
    <lineage>
        <taxon>Bacteria</taxon>
        <taxon>Pseudomonadati</taxon>
        <taxon>Pseudomonadota</taxon>
        <taxon>Gammaproteobacteria</taxon>
        <taxon>Lysobacterales</taxon>
        <taxon>Rhodanobacteraceae</taxon>
        <taxon>Dyella</taxon>
    </lineage>
</organism>
<dbReference type="EMBL" id="QQAH01000001">
    <property type="protein sequence ID" value="RDD83288.1"/>
    <property type="molecule type" value="Genomic_DNA"/>
</dbReference>
<name>A0A369UU89_9GAMM</name>
<reference evidence="1 2" key="1">
    <citation type="submission" date="2018-07" db="EMBL/GenBank/DDBJ databases">
        <title>Dyella tabacisoli L4-6T, whole genome shotgun sequence.</title>
        <authorList>
            <person name="Zhou X.-K."/>
            <person name="Li W.-J."/>
            <person name="Duan Y.-Q."/>
        </authorList>
    </citation>
    <scope>NUCLEOTIDE SEQUENCE [LARGE SCALE GENOMIC DNA]</scope>
    <source>
        <strain evidence="1 2">L4-6</strain>
    </source>
</reference>
<sequence length="62" mass="6673">MGFEYPHISKARAVGGGRLAIVACTEGRQAALAGSMLAIIMLNLETRCLSEHIVPIQRHPSE</sequence>
<dbReference type="Proteomes" id="UP000253782">
    <property type="component" value="Unassembled WGS sequence"/>
</dbReference>
<gene>
    <name evidence="1" type="ORF">DVJ77_01410</name>
</gene>
<protein>
    <submittedName>
        <fullName evidence="1">Uncharacterized protein</fullName>
    </submittedName>
</protein>
<comment type="caution">
    <text evidence="1">The sequence shown here is derived from an EMBL/GenBank/DDBJ whole genome shotgun (WGS) entry which is preliminary data.</text>
</comment>